<dbReference type="SMART" id="SM00530">
    <property type="entry name" value="HTH_XRE"/>
    <property type="match status" value="1"/>
</dbReference>
<keyword evidence="4" id="KW-1185">Reference proteome</keyword>
<gene>
    <name evidence="3" type="ORF">J2Z42_002103</name>
</gene>
<dbReference type="PROSITE" id="PS50943">
    <property type="entry name" value="HTH_CROC1"/>
    <property type="match status" value="1"/>
</dbReference>
<keyword evidence="1" id="KW-0238">DNA-binding</keyword>
<dbReference type="Pfam" id="PF01381">
    <property type="entry name" value="HTH_3"/>
    <property type="match status" value="1"/>
</dbReference>
<dbReference type="CDD" id="cd00093">
    <property type="entry name" value="HTH_XRE"/>
    <property type="match status" value="1"/>
</dbReference>
<comment type="caution">
    <text evidence="3">The sequence shown here is derived from an EMBL/GenBank/DDBJ whole genome shotgun (WGS) entry which is preliminary data.</text>
</comment>
<evidence type="ECO:0000259" key="2">
    <source>
        <dbReference type="PROSITE" id="PS50943"/>
    </source>
</evidence>
<organism evidence="3 4">
    <name type="scientific">Clostridium algifaecis</name>
    <dbReference type="NCBI Taxonomy" id="1472040"/>
    <lineage>
        <taxon>Bacteria</taxon>
        <taxon>Bacillati</taxon>
        <taxon>Bacillota</taxon>
        <taxon>Clostridia</taxon>
        <taxon>Eubacteriales</taxon>
        <taxon>Clostridiaceae</taxon>
        <taxon>Clostridium</taxon>
    </lineage>
</organism>
<proteinExistence type="predicted"/>
<evidence type="ECO:0000313" key="4">
    <source>
        <dbReference type="Proteomes" id="UP001519307"/>
    </source>
</evidence>
<dbReference type="RefSeq" id="WP_055668269.1">
    <property type="nucleotide sequence ID" value="NZ_JAGGLM010000014.1"/>
</dbReference>
<name>A0ABS4KTP2_9CLOT</name>
<dbReference type="InterPro" id="IPR001387">
    <property type="entry name" value="Cro/C1-type_HTH"/>
</dbReference>
<evidence type="ECO:0000313" key="3">
    <source>
        <dbReference type="EMBL" id="MBP2033400.1"/>
    </source>
</evidence>
<dbReference type="Gene3D" id="1.10.260.40">
    <property type="entry name" value="lambda repressor-like DNA-binding domains"/>
    <property type="match status" value="1"/>
</dbReference>
<dbReference type="Proteomes" id="UP001519307">
    <property type="component" value="Unassembled WGS sequence"/>
</dbReference>
<dbReference type="PANTHER" id="PTHR46797:SF1">
    <property type="entry name" value="METHYLPHOSPHONATE SYNTHASE"/>
    <property type="match status" value="1"/>
</dbReference>
<dbReference type="InterPro" id="IPR010982">
    <property type="entry name" value="Lambda_DNA-bd_dom_sf"/>
</dbReference>
<sequence length="77" mass="8889">MFLEEALAIVLKEYRTEKNLSQEELADKCDLDRTYISLLERGKRKPTLSVVFNICDSLEVNPSAFISKIEILLKDKI</sequence>
<dbReference type="InterPro" id="IPR050807">
    <property type="entry name" value="TransReg_Diox_bact_type"/>
</dbReference>
<feature type="domain" description="HTH cro/C1-type" evidence="2">
    <location>
        <begin position="11"/>
        <end position="65"/>
    </location>
</feature>
<evidence type="ECO:0000256" key="1">
    <source>
        <dbReference type="ARBA" id="ARBA00023125"/>
    </source>
</evidence>
<dbReference type="PANTHER" id="PTHR46797">
    <property type="entry name" value="HTH-TYPE TRANSCRIPTIONAL REGULATOR"/>
    <property type="match status" value="1"/>
</dbReference>
<dbReference type="EMBL" id="JAGGLM010000014">
    <property type="protein sequence ID" value="MBP2033400.1"/>
    <property type="molecule type" value="Genomic_DNA"/>
</dbReference>
<reference evidence="3 4" key="1">
    <citation type="submission" date="2021-03" db="EMBL/GenBank/DDBJ databases">
        <title>Genomic Encyclopedia of Type Strains, Phase IV (KMG-IV): sequencing the most valuable type-strain genomes for metagenomic binning, comparative biology and taxonomic classification.</title>
        <authorList>
            <person name="Goeker M."/>
        </authorList>
    </citation>
    <scope>NUCLEOTIDE SEQUENCE [LARGE SCALE GENOMIC DNA]</scope>
    <source>
        <strain evidence="3 4">DSM 28783</strain>
    </source>
</reference>
<accession>A0ABS4KTP2</accession>
<dbReference type="SUPFAM" id="SSF47413">
    <property type="entry name" value="lambda repressor-like DNA-binding domains"/>
    <property type="match status" value="1"/>
</dbReference>
<protein>
    <submittedName>
        <fullName evidence="3">Transcriptional regulator with XRE-family HTH domain</fullName>
    </submittedName>
</protein>